<evidence type="ECO:0000313" key="1">
    <source>
        <dbReference type="EMBL" id="KAF0912711.1"/>
    </source>
</evidence>
<keyword evidence="2" id="KW-1185">Reference proteome</keyword>
<evidence type="ECO:0000313" key="2">
    <source>
        <dbReference type="Proteomes" id="UP000479710"/>
    </source>
</evidence>
<protein>
    <submittedName>
        <fullName evidence="1">Uncharacterized protein</fullName>
    </submittedName>
</protein>
<accession>A0A6G1DJX9</accession>
<gene>
    <name evidence="1" type="ORF">E2562_018959</name>
</gene>
<dbReference type="AlphaFoldDB" id="A0A6G1DJX9"/>
<sequence length="89" mass="9474">MEQVSGCEKLSRGGGVTARLVIIAATVESWRACVEVMAQRVARRWVRADAARCGWRHVSGKRAREGDGFAPAGGIGSHPLPCGWTGRVG</sequence>
<reference evidence="1 2" key="1">
    <citation type="submission" date="2019-11" db="EMBL/GenBank/DDBJ databases">
        <title>Whole genome sequence of Oryza granulata.</title>
        <authorList>
            <person name="Li W."/>
        </authorList>
    </citation>
    <scope>NUCLEOTIDE SEQUENCE [LARGE SCALE GENOMIC DNA]</scope>
    <source>
        <strain evidence="2">cv. Menghai</strain>
        <tissue evidence="1">Leaf</tissue>
    </source>
</reference>
<proteinExistence type="predicted"/>
<name>A0A6G1DJX9_9ORYZ</name>
<dbReference type="Proteomes" id="UP000479710">
    <property type="component" value="Unassembled WGS sequence"/>
</dbReference>
<comment type="caution">
    <text evidence="1">The sequence shown here is derived from an EMBL/GenBank/DDBJ whole genome shotgun (WGS) entry which is preliminary data.</text>
</comment>
<organism evidence="1 2">
    <name type="scientific">Oryza meyeriana var. granulata</name>
    <dbReference type="NCBI Taxonomy" id="110450"/>
    <lineage>
        <taxon>Eukaryota</taxon>
        <taxon>Viridiplantae</taxon>
        <taxon>Streptophyta</taxon>
        <taxon>Embryophyta</taxon>
        <taxon>Tracheophyta</taxon>
        <taxon>Spermatophyta</taxon>
        <taxon>Magnoliopsida</taxon>
        <taxon>Liliopsida</taxon>
        <taxon>Poales</taxon>
        <taxon>Poaceae</taxon>
        <taxon>BOP clade</taxon>
        <taxon>Oryzoideae</taxon>
        <taxon>Oryzeae</taxon>
        <taxon>Oryzinae</taxon>
        <taxon>Oryza</taxon>
        <taxon>Oryza meyeriana</taxon>
    </lineage>
</organism>
<dbReference type="EMBL" id="SPHZ02000006">
    <property type="protein sequence ID" value="KAF0912711.1"/>
    <property type="molecule type" value="Genomic_DNA"/>
</dbReference>